<reference evidence="1 4" key="1">
    <citation type="journal article" date="2011" name="Nature">
        <title>The Medicago genome provides insight into the evolution of rhizobial symbioses.</title>
        <authorList>
            <person name="Young N.D."/>
            <person name="Debelle F."/>
            <person name="Oldroyd G.E."/>
            <person name="Geurts R."/>
            <person name="Cannon S.B."/>
            <person name="Udvardi M.K."/>
            <person name="Benedito V.A."/>
            <person name="Mayer K.F."/>
            <person name="Gouzy J."/>
            <person name="Schoof H."/>
            <person name="Van de Peer Y."/>
            <person name="Proost S."/>
            <person name="Cook D.R."/>
            <person name="Meyers B.C."/>
            <person name="Spannagl M."/>
            <person name="Cheung F."/>
            <person name="De Mita S."/>
            <person name="Krishnakumar V."/>
            <person name="Gundlach H."/>
            <person name="Zhou S."/>
            <person name="Mudge J."/>
            <person name="Bharti A.K."/>
            <person name="Murray J.D."/>
            <person name="Naoumkina M.A."/>
            <person name="Rosen B."/>
            <person name="Silverstein K.A."/>
            <person name="Tang H."/>
            <person name="Rombauts S."/>
            <person name="Zhao P.X."/>
            <person name="Zhou P."/>
            <person name="Barbe V."/>
            <person name="Bardou P."/>
            <person name="Bechner M."/>
            <person name="Bellec A."/>
            <person name="Berger A."/>
            <person name="Berges H."/>
            <person name="Bidwell S."/>
            <person name="Bisseling T."/>
            <person name="Choisne N."/>
            <person name="Couloux A."/>
            <person name="Denny R."/>
            <person name="Deshpande S."/>
            <person name="Dai X."/>
            <person name="Doyle J.J."/>
            <person name="Dudez A.M."/>
            <person name="Farmer A.D."/>
            <person name="Fouteau S."/>
            <person name="Franken C."/>
            <person name="Gibelin C."/>
            <person name="Gish J."/>
            <person name="Goldstein S."/>
            <person name="Gonzalez A.J."/>
            <person name="Green P.J."/>
            <person name="Hallab A."/>
            <person name="Hartog M."/>
            <person name="Hua A."/>
            <person name="Humphray S.J."/>
            <person name="Jeong D.H."/>
            <person name="Jing Y."/>
            <person name="Jocker A."/>
            <person name="Kenton S.M."/>
            <person name="Kim D.J."/>
            <person name="Klee K."/>
            <person name="Lai H."/>
            <person name="Lang C."/>
            <person name="Lin S."/>
            <person name="Macmil S.L."/>
            <person name="Magdelenat G."/>
            <person name="Matthews L."/>
            <person name="McCorrison J."/>
            <person name="Monaghan E.L."/>
            <person name="Mun J.H."/>
            <person name="Najar F.Z."/>
            <person name="Nicholson C."/>
            <person name="Noirot C."/>
            <person name="O'Bleness M."/>
            <person name="Paule C.R."/>
            <person name="Poulain J."/>
            <person name="Prion F."/>
            <person name="Qin B."/>
            <person name="Qu C."/>
            <person name="Retzel E.F."/>
            <person name="Riddle C."/>
            <person name="Sallet E."/>
            <person name="Samain S."/>
            <person name="Samson N."/>
            <person name="Sanders I."/>
            <person name="Saurat O."/>
            <person name="Scarpelli C."/>
            <person name="Schiex T."/>
            <person name="Segurens B."/>
            <person name="Severin A.J."/>
            <person name="Sherrier D.J."/>
            <person name="Shi R."/>
            <person name="Sims S."/>
            <person name="Singer S.R."/>
            <person name="Sinharoy S."/>
            <person name="Sterck L."/>
            <person name="Viollet A."/>
            <person name="Wang B.B."/>
            <person name="Wang K."/>
            <person name="Wang M."/>
            <person name="Wang X."/>
            <person name="Warfsmann J."/>
            <person name="Weissenbach J."/>
            <person name="White D.D."/>
            <person name="White J.D."/>
            <person name="Wiley G.B."/>
            <person name="Wincker P."/>
            <person name="Xing Y."/>
            <person name="Yang L."/>
            <person name="Yao Z."/>
            <person name="Ying F."/>
            <person name="Zhai J."/>
            <person name="Zhou L."/>
            <person name="Zuber A."/>
            <person name="Denarie J."/>
            <person name="Dixon R.A."/>
            <person name="May G.D."/>
            <person name="Schwartz D.C."/>
            <person name="Rogers J."/>
            <person name="Quetier F."/>
            <person name="Town C.D."/>
            <person name="Roe B.A."/>
        </authorList>
    </citation>
    <scope>NUCLEOTIDE SEQUENCE [LARGE SCALE GENOMIC DNA]</scope>
    <source>
        <strain evidence="1">A17</strain>
        <strain evidence="3 4">cv. Jemalong A17</strain>
    </source>
</reference>
<evidence type="ECO:0000313" key="4">
    <source>
        <dbReference type="Proteomes" id="UP000002051"/>
    </source>
</evidence>
<protein>
    <submittedName>
        <fullName evidence="1 3">Uncharacterized protein</fullName>
    </submittedName>
</protein>
<proteinExistence type="predicted"/>
<accession>A0A072USS3</accession>
<keyword evidence="4" id="KW-1185">Reference proteome</keyword>
<gene>
    <name evidence="1" type="ordered locus">MTR_4g123050</name>
    <name evidence="2" type="ORF">MtrunA17_Chr4g0068931</name>
</gene>
<evidence type="ECO:0000313" key="1">
    <source>
        <dbReference type="EMBL" id="KEH32366.1"/>
    </source>
</evidence>
<dbReference type="Proteomes" id="UP000265566">
    <property type="component" value="Chromosome 4"/>
</dbReference>
<dbReference type="Proteomes" id="UP000002051">
    <property type="component" value="Chromosome 4"/>
</dbReference>
<evidence type="ECO:0000313" key="2">
    <source>
        <dbReference type="EMBL" id="RHN64420.1"/>
    </source>
</evidence>
<evidence type="ECO:0000313" key="3">
    <source>
        <dbReference type="EnsemblPlants" id="KEH32366"/>
    </source>
</evidence>
<dbReference type="EMBL" id="PSQE01000004">
    <property type="protein sequence ID" value="RHN64420.1"/>
    <property type="molecule type" value="Genomic_DNA"/>
</dbReference>
<dbReference type="AlphaFoldDB" id="A0A072USS3"/>
<dbReference type="EMBL" id="CM001220">
    <property type="protein sequence ID" value="KEH32366.1"/>
    <property type="molecule type" value="Genomic_DNA"/>
</dbReference>
<reference evidence="2" key="4">
    <citation type="journal article" date="2018" name="Nat. Plants">
        <title>Whole-genome landscape of Medicago truncatula symbiotic genes.</title>
        <authorList>
            <person name="Pecrix Y."/>
            <person name="Gamas P."/>
            <person name="Carrere S."/>
        </authorList>
    </citation>
    <scope>NUCLEOTIDE SEQUENCE</scope>
    <source>
        <tissue evidence="2">Leaves</tissue>
    </source>
</reference>
<dbReference type="HOGENOM" id="CLU_1909798_0_0_1"/>
<dbReference type="EnsemblPlants" id="KEH32366">
    <property type="protein sequence ID" value="KEH32366"/>
    <property type="gene ID" value="MTR_4g123050"/>
</dbReference>
<dbReference type="Gramene" id="rna27236">
    <property type="protein sequence ID" value="RHN64420.1"/>
    <property type="gene ID" value="gene27236"/>
</dbReference>
<organism evidence="1 4">
    <name type="scientific">Medicago truncatula</name>
    <name type="common">Barrel medic</name>
    <name type="synonym">Medicago tribuloides</name>
    <dbReference type="NCBI Taxonomy" id="3880"/>
    <lineage>
        <taxon>Eukaryota</taxon>
        <taxon>Viridiplantae</taxon>
        <taxon>Streptophyta</taxon>
        <taxon>Embryophyta</taxon>
        <taxon>Tracheophyta</taxon>
        <taxon>Spermatophyta</taxon>
        <taxon>Magnoliopsida</taxon>
        <taxon>eudicotyledons</taxon>
        <taxon>Gunneridae</taxon>
        <taxon>Pentapetalae</taxon>
        <taxon>rosids</taxon>
        <taxon>fabids</taxon>
        <taxon>Fabales</taxon>
        <taxon>Fabaceae</taxon>
        <taxon>Papilionoideae</taxon>
        <taxon>50 kb inversion clade</taxon>
        <taxon>NPAAA clade</taxon>
        <taxon>Hologalegina</taxon>
        <taxon>IRL clade</taxon>
        <taxon>Trifolieae</taxon>
        <taxon>Medicago</taxon>
    </lineage>
</organism>
<reference evidence="3" key="3">
    <citation type="submission" date="2015-04" db="UniProtKB">
        <authorList>
            <consortium name="EnsemblPlants"/>
        </authorList>
    </citation>
    <scope>IDENTIFICATION</scope>
    <source>
        <strain evidence="3">cv. Jemalong A17</strain>
    </source>
</reference>
<name>A0A072USS3_MEDTR</name>
<reference evidence="1 4" key="2">
    <citation type="journal article" date="2014" name="BMC Genomics">
        <title>An improved genome release (version Mt4.0) for the model legume Medicago truncatula.</title>
        <authorList>
            <person name="Tang H."/>
            <person name="Krishnakumar V."/>
            <person name="Bidwell S."/>
            <person name="Rosen B."/>
            <person name="Chan A."/>
            <person name="Zhou S."/>
            <person name="Gentzbittel L."/>
            <person name="Childs K.L."/>
            <person name="Yandell M."/>
            <person name="Gundlach H."/>
            <person name="Mayer K.F."/>
            <person name="Schwartz D.C."/>
            <person name="Town C.D."/>
        </authorList>
    </citation>
    <scope>GENOME REANNOTATION</scope>
    <source>
        <strain evidence="1">A17</strain>
        <strain evidence="3 4">cv. Jemalong A17</strain>
    </source>
</reference>
<sequence length="133" mass="15966">MKICIYIKIYLFKKIKITYRDLVNEITQESDRIKVRSRNIRVIYGDVDYNAQGLKCLTCDNLKMDQQCHCRSRKRMHRMQAFQCRQMQIQGSWKLHHIRDSPNGKLKTCQRLTRKDARVQCVTALKIRINFKS</sequence>